<evidence type="ECO:0000313" key="8">
    <source>
        <dbReference type="Proteomes" id="UP000663832"/>
    </source>
</evidence>
<name>A0A816ADR2_9BILA</name>
<evidence type="ECO:0000313" key="9">
    <source>
        <dbReference type="Proteomes" id="UP000663877"/>
    </source>
</evidence>
<dbReference type="InterPro" id="IPR027370">
    <property type="entry name" value="Znf-RING_euk"/>
</dbReference>
<dbReference type="InterPro" id="IPR001841">
    <property type="entry name" value="Znf_RING"/>
</dbReference>
<keyword evidence="8" id="KW-1185">Reference proteome</keyword>
<evidence type="ECO:0000313" key="7">
    <source>
        <dbReference type="EMBL" id="CAF1680311.1"/>
    </source>
</evidence>
<evidence type="ECO:0000313" key="6">
    <source>
        <dbReference type="EMBL" id="CAF1594531.1"/>
    </source>
</evidence>
<dbReference type="Pfam" id="PF13445">
    <property type="entry name" value="zf-RING_UBOX"/>
    <property type="match status" value="1"/>
</dbReference>
<keyword evidence="1" id="KW-0479">Metal-binding</keyword>
<dbReference type="AlphaFoldDB" id="A0A816ADR2"/>
<dbReference type="SUPFAM" id="SSF57850">
    <property type="entry name" value="RING/U-box"/>
    <property type="match status" value="1"/>
</dbReference>
<comment type="caution">
    <text evidence="6">The sequence shown here is derived from an EMBL/GenBank/DDBJ whole genome shotgun (WGS) entry which is preliminary data.</text>
</comment>
<dbReference type="GO" id="GO:0008270">
    <property type="term" value="F:zinc ion binding"/>
    <property type="evidence" value="ECO:0007669"/>
    <property type="project" value="UniProtKB-KW"/>
</dbReference>
<dbReference type="InterPro" id="IPR013083">
    <property type="entry name" value="Znf_RING/FYVE/PHD"/>
</dbReference>
<dbReference type="Proteomes" id="UP000663877">
    <property type="component" value="Unassembled WGS sequence"/>
</dbReference>
<keyword evidence="2 4" id="KW-0863">Zinc-finger</keyword>
<dbReference type="Gene3D" id="3.30.40.10">
    <property type="entry name" value="Zinc/RING finger domain, C3HC4 (zinc finger)"/>
    <property type="match status" value="1"/>
</dbReference>
<protein>
    <recommendedName>
        <fullName evidence="5">RING-type domain-containing protein</fullName>
    </recommendedName>
</protein>
<dbReference type="PROSITE" id="PS50089">
    <property type="entry name" value="ZF_RING_2"/>
    <property type="match status" value="1"/>
</dbReference>
<organism evidence="6 9">
    <name type="scientific">Adineta steineri</name>
    <dbReference type="NCBI Taxonomy" id="433720"/>
    <lineage>
        <taxon>Eukaryota</taxon>
        <taxon>Metazoa</taxon>
        <taxon>Spiralia</taxon>
        <taxon>Gnathifera</taxon>
        <taxon>Rotifera</taxon>
        <taxon>Eurotatoria</taxon>
        <taxon>Bdelloidea</taxon>
        <taxon>Adinetida</taxon>
        <taxon>Adinetidae</taxon>
        <taxon>Adineta</taxon>
    </lineage>
</organism>
<evidence type="ECO:0000256" key="4">
    <source>
        <dbReference type="PROSITE-ProRule" id="PRU00175"/>
    </source>
</evidence>
<reference evidence="6" key="1">
    <citation type="submission" date="2021-02" db="EMBL/GenBank/DDBJ databases">
        <authorList>
            <person name="Nowell W R."/>
        </authorList>
    </citation>
    <scope>NUCLEOTIDE SEQUENCE</scope>
</reference>
<evidence type="ECO:0000256" key="2">
    <source>
        <dbReference type="ARBA" id="ARBA00022771"/>
    </source>
</evidence>
<dbReference type="EMBL" id="CAJNOM010008512">
    <property type="protein sequence ID" value="CAF1680311.1"/>
    <property type="molecule type" value="Genomic_DNA"/>
</dbReference>
<feature type="domain" description="RING-type" evidence="5">
    <location>
        <begin position="43"/>
        <end position="88"/>
    </location>
</feature>
<keyword evidence="3" id="KW-0862">Zinc</keyword>
<accession>A0A816ADR2</accession>
<dbReference type="SMART" id="SM00184">
    <property type="entry name" value="RING"/>
    <property type="match status" value="1"/>
</dbReference>
<evidence type="ECO:0000259" key="5">
    <source>
        <dbReference type="PROSITE" id="PS50089"/>
    </source>
</evidence>
<evidence type="ECO:0000256" key="1">
    <source>
        <dbReference type="ARBA" id="ARBA00022723"/>
    </source>
</evidence>
<dbReference type="Proteomes" id="UP000663832">
    <property type="component" value="Unassembled WGS sequence"/>
</dbReference>
<dbReference type="OrthoDB" id="342730at2759"/>
<sequence>MQTNESNNYNQLDVGTLNFSTTTESSTSKLAYSYSSIQDIIQCPICLECFKDKDPRVLPCQHVFCYSCIPVTTSIKDRCIITTCPLCQSIFPFTNSSQFPKSYTHIQLCDLVPINYDIKGKCSKCKQIHLLNLCPCCDCHLCGKCFRNDRENALIHLETIIQICENDLERIQTIQPIEIPELLQKANILMNNNRRAEYHDILLVFYRLKYLYEQFNKLPVVTAKRTCQDDDDDENELERKQIRLEQSSCLNTPQQIDINDDDDDDSIIYVETINIKQPSV</sequence>
<gene>
    <name evidence="6" type="ORF">BJG266_LOCUS49938</name>
    <name evidence="7" type="ORF">QVE165_LOCUS67032</name>
</gene>
<dbReference type="PROSITE" id="PS00518">
    <property type="entry name" value="ZF_RING_1"/>
    <property type="match status" value="1"/>
</dbReference>
<dbReference type="EMBL" id="CAJNOI010008064">
    <property type="protein sequence ID" value="CAF1594531.1"/>
    <property type="molecule type" value="Genomic_DNA"/>
</dbReference>
<proteinExistence type="predicted"/>
<dbReference type="InterPro" id="IPR017907">
    <property type="entry name" value="Znf_RING_CS"/>
</dbReference>
<evidence type="ECO:0000256" key="3">
    <source>
        <dbReference type="ARBA" id="ARBA00022833"/>
    </source>
</evidence>